<dbReference type="InterPro" id="IPR031545">
    <property type="entry name" value="SRP72_TPR-like"/>
</dbReference>
<dbReference type="InterPro" id="IPR026590">
    <property type="entry name" value="Ssirtuin_cat_dom"/>
</dbReference>
<comment type="catalytic activity">
    <reaction evidence="20">
        <text>N(6)-succinyl-L-lysyl-[protein] + NAD(+) + H2O = 2''-O-succinyl-ADP-D-ribose + nicotinamide + L-lysyl-[protein]</text>
        <dbReference type="Rhea" id="RHEA:47668"/>
        <dbReference type="Rhea" id="RHEA-COMP:9752"/>
        <dbReference type="Rhea" id="RHEA-COMP:11877"/>
        <dbReference type="ChEBI" id="CHEBI:15377"/>
        <dbReference type="ChEBI" id="CHEBI:17154"/>
        <dbReference type="ChEBI" id="CHEBI:29969"/>
        <dbReference type="ChEBI" id="CHEBI:57540"/>
        <dbReference type="ChEBI" id="CHEBI:87830"/>
        <dbReference type="ChEBI" id="CHEBI:87832"/>
    </reaction>
    <physiologicalReaction direction="left-to-right" evidence="20">
        <dbReference type="Rhea" id="RHEA:47669"/>
    </physiologicalReaction>
</comment>
<evidence type="ECO:0000256" key="4">
    <source>
        <dbReference type="ARBA" id="ARBA00007676"/>
    </source>
</evidence>
<keyword evidence="14" id="KW-0733">Signal recognition particle</keyword>
<dbReference type="GO" id="GO:0008312">
    <property type="term" value="F:7S RNA binding"/>
    <property type="evidence" value="ECO:0007669"/>
    <property type="project" value="InterPro"/>
</dbReference>
<comment type="catalytic activity">
    <reaction evidence="22">
        <text>N(6)-glutaryl-L-lysyl-[protein] + NAD(+) + H2O = 2''-O-glutaryl-ADP-D-ribose + nicotinamide + L-lysyl-[protein]</text>
        <dbReference type="Rhea" id="RHEA:47664"/>
        <dbReference type="Rhea" id="RHEA-COMP:9752"/>
        <dbReference type="Rhea" id="RHEA-COMP:11875"/>
        <dbReference type="ChEBI" id="CHEBI:15377"/>
        <dbReference type="ChEBI" id="CHEBI:17154"/>
        <dbReference type="ChEBI" id="CHEBI:29969"/>
        <dbReference type="ChEBI" id="CHEBI:57540"/>
        <dbReference type="ChEBI" id="CHEBI:87828"/>
        <dbReference type="ChEBI" id="CHEBI:87829"/>
    </reaction>
    <physiologicalReaction direction="left-to-right" evidence="22">
        <dbReference type="Rhea" id="RHEA:47665"/>
    </physiologicalReaction>
</comment>
<feature type="active site" description="Proton acceptor" evidence="23">
    <location>
        <position position="193"/>
    </location>
</feature>
<evidence type="ECO:0000256" key="20">
    <source>
        <dbReference type="ARBA" id="ARBA00051105"/>
    </source>
</evidence>
<evidence type="ECO:0000256" key="5">
    <source>
        <dbReference type="ARBA" id="ARBA00012928"/>
    </source>
</evidence>
<dbReference type="InterPro" id="IPR029035">
    <property type="entry name" value="DHS-like_NAD/FAD-binding_dom"/>
</dbReference>
<reference evidence="27 28" key="1">
    <citation type="submission" date="2015-04" db="EMBL/GenBank/DDBJ databases">
        <authorList>
            <person name="Syromyatnikov M.Y."/>
            <person name="Popov V.N."/>
        </authorList>
    </citation>
    <scope>NUCLEOTIDE SEQUENCE [LARGE SCALE GENOMIC DNA]</scope>
</reference>
<protein>
    <recommendedName>
        <fullName evidence="6">Signal recognition particle subunit SRP72</fullName>
        <ecNumber evidence="5">2.3.1.286</ecNumber>
    </recommendedName>
    <alternativeName>
        <fullName evidence="18">Regulatory protein SIR2 homolog 7</fullName>
    </alternativeName>
    <alternativeName>
        <fullName evidence="17">SIR2-like protein 7</fullName>
    </alternativeName>
</protein>
<evidence type="ECO:0000256" key="11">
    <source>
        <dbReference type="ARBA" id="ARBA00022824"/>
    </source>
</evidence>
<evidence type="ECO:0000256" key="9">
    <source>
        <dbReference type="ARBA" id="ARBA00022679"/>
    </source>
</evidence>
<keyword evidence="28" id="KW-1185">Reference proteome</keyword>
<evidence type="ECO:0000256" key="15">
    <source>
        <dbReference type="ARBA" id="ARBA00023274"/>
    </source>
</evidence>
<dbReference type="OrthoDB" id="5421607at2759"/>
<comment type="similarity">
    <text evidence="16">Belongs to the sirtuin family. Class IV subfamily.</text>
</comment>
<evidence type="ECO:0000256" key="17">
    <source>
        <dbReference type="ARBA" id="ARBA00041832"/>
    </source>
</evidence>
<evidence type="ECO:0000313" key="28">
    <source>
        <dbReference type="Proteomes" id="UP000183832"/>
    </source>
</evidence>
<dbReference type="InterPro" id="IPR003000">
    <property type="entry name" value="Sirtuin"/>
</dbReference>
<evidence type="ECO:0000256" key="21">
    <source>
        <dbReference type="ARBA" id="ARBA00051399"/>
    </source>
</evidence>
<feature type="region of interest" description="Disordered" evidence="25">
    <location>
        <begin position="1220"/>
        <end position="1339"/>
    </location>
</feature>
<comment type="cofactor">
    <cofactor evidence="1">
        <name>Zn(2+)</name>
        <dbReference type="ChEBI" id="CHEBI:29105"/>
    </cofactor>
</comment>
<keyword evidence="8" id="KW-0597">Phosphoprotein</keyword>
<evidence type="ECO:0000256" key="2">
    <source>
        <dbReference type="ARBA" id="ARBA00004240"/>
    </source>
</evidence>
<gene>
    <name evidence="27" type="ORF">CLUMA_CG003391</name>
</gene>
<evidence type="ECO:0000256" key="7">
    <source>
        <dbReference type="ARBA" id="ARBA00022490"/>
    </source>
</evidence>
<evidence type="ECO:0000256" key="23">
    <source>
        <dbReference type="PROSITE-ProRule" id="PRU00236"/>
    </source>
</evidence>
<dbReference type="GO" id="GO:0006614">
    <property type="term" value="P:SRP-dependent cotranslational protein targeting to membrane"/>
    <property type="evidence" value="ECO:0007669"/>
    <property type="project" value="InterPro"/>
</dbReference>
<name>A0A1J1HNX7_9DIPT</name>
<dbReference type="GO" id="GO:0046872">
    <property type="term" value="F:metal ion binding"/>
    <property type="evidence" value="ECO:0007669"/>
    <property type="project" value="UniProtKB-KW"/>
</dbReference>
<dbReference type="CDD" id="cd01410">
    <property type="entry name" value="SIRT7"/>
    <property type="match status" value="1"/>
</dbReference>
<dbReference type="EC" id="2.3.1.286" evidence="5"/>
<dbReference type="PANTHER" id="PTHR14094:SF9">
    <property type="entry name" value="SIGNAL RECOGNITION PARTICLE SUBUNIT SRP72"/>
    <property type="match status" value="1"/>
</dbReference>
<accession>A0A1J1HNX7</accession>
<dbReference type="SUPFAM" id="SSF48452">
    <property type="entry name" value="TPR-like"/>
    <property type="match status" value="1"/>
</dbReference>
<evidence type="ECO:0000256" key="6">
    <source>
        <dbReference type="ARBA" id="ARBA00018350"/>
    </source>
</evidence>
<evidence type="ECO:0000259" key="26">
    <source>
        <dbReference type="PROSITE" id="PS50305"/>
    </source>
</evidence>
<dbReference type="Gene3D" id="2.20.28.200">
    <property type="match status" value="1"/>
</dbReference>
<dbReference type="GO" id="GO:0097372">
    <property type="term" value="F:histone H3K18 deacetylase activity, NAD-dependent"/>
    <property type="evidence" value="ECO:0007669"/>
    <property type="project" value="UniProtKB-ARBA"/>
</dbReference>
<keyword evidence="9" id="KW-0808">Transferase</keyword>
<evidence type="ECO:0000256" key="16">
    <source>
        <dbReference type="ARBA" id="ARBA00038170"/>
    </source>
</evidence>
<evidence type="ECO:0000256" key="3">
    <source>
        <dbReference type="ARBA" id="ARBA00004496"/>
    </source>
</evidence>
<proteinExistence type="inferred from homology"/>
<evidence type="ECO:0000256" key="25">
    <source>
        <dbReference type="SAM" id="MobiDB-lite"/>
    </source>
</evidence>
<dbReference type="InterPro" id="IPR026270">
    <property type="entry name" value="SRP72"/>
</dbReference>
<dbReference type="SUPFAM" id="SSF52467">
    <property type="entry name" value="DHS-like NAD/FAD-binding domain"/>
    <property type="match status" value="1"/>
</dbReference>
<dbReference type="GO" id="GO:0043022">
    <property type="term" value="F:ribosome binding"/>
    <property type="evidence" value="ECO:0007669"/>
    <property type="project" value="TreeGrafter"/>
</dbReference>
<organism evidence="27 28">
    <name type="scientific">Clunio marinus</name>
    <dbReference type="NCBI Taxonomy" id="568069"/>
    <lineage>
        <taxon>Eukaryota</taxon>
        <taxon>Metazoa</taxon>
        <taxon>Ecdysozoa</taxon>
        <taxon>Arthropoda</taxon>
        <taxon>Hexapoda</taxon>
        <taxon>Insecta</taxon>
        <taxon>Pterygota</taxon>
        <taxon>Neoptera</taxon>
        <taxon>Endopterygota</taxon>
        <taxon>Diptera</taxon>
        <taxon>Nematocera</taxon>
        <taxon>Chironomoidea</taxon>
        <taxon>Chironomidae</taxon>
        <taxon>Clunio</taxon>
    </lineage>
</organism>
<dbReference type="Pfam" id="PF02146">
    <property type="entry name" value="SIR2"/>
    <property type="match status" value="1"/>
</dbReference>
<feature type="compositionally biased region" description="Basic and acidic residues" evidence="25">
    <location>
        <begin position="1260"/>
        <end position="1272"/>
    </location>
</feature>
<dbReference type="GO" id="GO:0035861">
    <property type="term" value="C:site of double-strand break"/>
    <property type="evidence" value="ECO:0007669"/>
    <property type="project" value="UniProtKB-ARBA"/>
</dbReference>
<feature type="compositionally biased region" description="Basic residues" evidence="25">
    <location>
        <begin position="1238"/>
        <end position="1249"/>
    </location>
</feature>
<evidence type="ECO:0000256" key="19">
    <source>
        <dbReference type="ARBA" id="ARBA00050237"/>
    </source>
</evidence>
<dbReference type="SMART" id="SM00028">
    <property type="entry name" value="TPR"/>
    <property type="match status" value="3"/>
</dbReference>
<evidence type="ECO:0000256" key="14">
    <source>
        <dbReference type="ARBA" id="ARBA00023135"/>
    </source>
</evidence>
<dbReference type="Proteomes" id="UP000183832">
    <property type="component" value="Unassembled WGS sequence"/>
</dbReference>
<dbReference type="GO" id="GO:0005783">
    <property type="term" value="C:endoplasmic reticulum"/>
    <property type="evidence" value="ECO:0007669"/>
    <property type="project" value="UniProtKB-SubCell"/>
</dbReference>
<comment type="similarity">
    <text evidence="4">Belongs to the SRP72 family.</text>
</comment>
<comment type="catalytic activity">
    <reaction evidence="21">
        <text>N(6)-propanoyl-L-lysyl-[protein] + NAD(+) + H2O = 3''-O-propanoyl-ADP-D-ribose + nicotinamide + L-lysyl-[protein]</text>
        <dbReference type="Rhea" id="RHEA:23500"/>
        <dbReference type="Rhea" id="RHEA-COMP:9752"/>
        <dbReference type="Rhea" id="RHEA-COMP:13758"/>
        <dbReference type="ChEBI" id="CHEBI:15377"/>
        <dbReference type="ChEBI" id="CHEBI:17154"/>
        <dbReference type="ChEBI" id="CHEBI:29969"/>
        <dbReference type="ChEBI" id="CHEBI:57540"/>
        <dbReference type="ChEBI" id="CHEBI:138019"/>
        <dbReference type="ChEBI" id="CHEBI:145015"/>
    </reaction>
    <physiologicalReaction direction="left-to-right" evidence="21">
        <dbReference type="Rhea" id="RHEA:23501"/>
    </physiologicalReaction>
</comment>
<feature type="coiled-coil region" evidence="24">
    <location>
        <begin position="475"/>
        <end position="532"/>
    </location>
</feature>
<comment type="catalytic activity">
    <reaction evidence="19">
        <text>N(6)-decanoyl-L-lysyl-[protein] + NAD(+) + H2O = 2''-O-decanoyl-ADP-D-ribose + nicotinamide + L-lysyl-[protein]</text>
        <dbReference type="Rhea" id="RHEA:70631"/>
        <dbReference type="Rhea" id="RHEA-COMP:9752"/>
        <dbReference type="Rhea" id="RHEA-COMP:17932"/>
        <dbReference type="ChEBI" id="CHEBI:15377"/>
        <dbReference type="ChEBI" id="CHEBI:17154"/>
        <dbReference type="ChEBI" id="CHEBI:29969"/>
        <dbReference type="ChEBI" id="CHEBI:57540"/>
        <dbReference type="ChEBI" id="CHEBI:143222"/>
        <dbReference type="ChEBI" id="CHEBI:189688"/>
    </reaction>
    <physiologicalReaction direction="left-to-right" evidence="19">
        <dbReference type="Rhea" id="RHEA:70632"/>
    </physiologicalReaction>
</comment>
<dbReference type="InterPro" id="IPR011990">
    <property type="entry name" value="TPR-like_helical_dom_sf"/>
</dbReference>
<feature type="binding site" evidence="23">
    <location>
        <position position="201"/>
    </location>
    <ligand>
        <name>Zn(2+)</name>
        <dbReference type="ChEBI" id="CHEBI:29105"/>
    </ligand>
</feature>
<dbReference type="GO" id="GO:0010468">
    <property type="term" value="P:regulation of gene expression"/>
    <property type="evidence" value="ECO:0007669"/>
    <property type="project" value="UniProtKB-ARBA"/>
</dbReference>
<dbReference type="GO" id="GO:0000785">
    <property type="term" value="C:chromatin"/>
    <property type="evidence" value="ECO:0007669"/>
    <property type="project" value="UniProtKB-ARBA"/>
</dbReference>
<dbReference type="FunFam" id="2.20.28.200:FF:000002">
    <property type="entry name" value="NAD-dependent deacetylase sirtuin-7"/>
    <property type="match status" value="1"/>
</dbReference>
<dbReference type="Gene3D" id="3.40.50.1220">
    <property type="entry name" value="TPP-binding domain"/>
    <property type="match status" value="1"/>
</dbReference>
<comment type="subcellular location">
    <subcellularLocation>
        <location evidence="3">Cytoplasm</location>
    </subcellularLocation>
    <subcellularLocation>
        <location evidence="2">Endoplasmic reticulum</location>
    </subcellularLocation>
</comment>
<keyword evidence="24" id="KW-0175">Coiled coil</keyword>
<feature type="domain" description="Deacetylase sirtuin-type" evidence="26">
    <location>
        <begin position="88"/>
        <end position="335"/>
    </location>
</feature>
<evidence type="ECO:0000256" key="24">
    <source>
        <dbReference type="SAM" id="Coils"/>
    </source>
</evidence>
<keyword evidence="7" id="KW-0963">Cytoplasm</keyword>
<keyword evidence="11" id="KW-0256">Endoplasmic reticulum</keyword>
<feature type="region of interest" description="Disordered" evidence="25">
    <location>
        <begin position="377"/>
        <end position="401"/>
    </location>
</feature>
<dbReference type="EMBL" id="CVRI01000014">
    <property type="protein sequence ID" value="CRK89752.1"/>
    <property type="molecule type" value="Genomic_DNA"/>
</dbReference>
<keyword evidence="10 23" id="KW-0479">Metal-binding</keyword>
<evidence type="ECO:0000256" key="10">
    <source>
        <dbReference type="ARBA" id="ARBA00022723"/>
    </source>
</evidence>
<evidence type="ECO:0000313" key="27">
    <source>
        <dbReference type="EMBL" id="CRK89752.1"/>
    </source>
</evidence>
<keyword evidence="13" id="KW-0520">NAD</keyword>
<dbReference type="PANTHER" id="PTHR14094">
    <property type="entry name" value="SIGNAL RECOGNITION PARTICLE 72"/>
    <property type="match status" value="1"/>
</dbReference>
<keyword evidence="15" id="KW-0687">Ribonucleoprotein</keyword>
<dbReference type="GO" id="GO:0140861">
    <property type="term" value="P:DNA repair-dependent chromatin remodeling"/>
    <property type="evidence" value="ECO:0007669"/>
    <property type="project" value="UniProtKB-ARBA"/>
</dbReference>
<evidence type="ECO:0000256" key="1">
    <source>
        <dbReference type="ARBA" id="ARBA00001947"/>
    </source>
</evidence>
<dbReference type="Gene3D" id="1.25.40.10">
    <property type="entry name" value="Tetratricopeptide repeat domain"/>
    <property type="match status" value="3"/>
</dbReference>
<dbReference type="InterPro" id="IPR013699">
    <property type="entry name" value="Signal_recog_part_SRP72_RNA-bd"/>
</dbReference>
<dbReference type="GO" id="GO:0070403">
    <property type="term" value="F:NAD+ binding"/>
    <property type="evidence" value="ECO:0007669"/>
    <property type="project" value="InterPro"/>
</dbReference>
<dbReference type="InterPro" id="IPR019734">
    <property type="entry name" value="TPR_rpt"/>
</dbReference>
<dbReference type="FunFam" id="3.40.50.1220:FF:000038">
    <property type="entry name" value="NAD-dependent protein deacetylase sirtuin-6 isoform X2"/>
    <property type="match status" value="1"/>
</dbReference>
<sequence>MDKLDELLSYPRITRRKEEKEDCPIAKKREKTLKKRKVAAILRKCETLRTSDEQKYLEEHPDAFKEVNERKKRIEKYKDRALEKEDKAETIELKAKKLANVIANAKHLIVYSGAGISTSAKIPDYRGSQGIWTLLQKGEEIGEHDLSLAEPTFTHMALYELHKKNILKYVVSQNCDGLHLRSGLPRFSLSEVHGNMYVEVCKHCKPALEYWRIFDTTPLTSRFQHKTNRRCRICANPLIDTIVHFGERGSLKWPLNWNGATKAVEKADVILCLGSSLKVLKKYPWLWALDRPQKQRPKVFIVNLQWTPKDSIASLKINGKCDEVMTIVMKHLNIDVPQYNRSQDPIFHHASLLKEEELHTASQPMLKAFIFKGEETSELDESNTGTYSSEKQTLSAESEDSKSQMDVIRNFSCIKSEKCQKNDFDVVHMETSGEIEIKAEDGKVNIKENITEVLDLTQDDETENVITTNGHNGTKQETKREVIDFEELIDNLDMKVTAKNEENETIKEEIKKENDEQQEESLETNKTMMTNEFIQQNQNLIDMALLNNSLLTASLALAPVSSTSRETLTATALILNYNNQIINTLTNNLNLLPYNNAHNGSATSLHTIVNLPPDDANLWKSSDEETQQKKKLRSSTAAVRRAAKAECKFCWEHYEQMECQFYKPINREFKISTFRNSKLIVCECCDYTEDEEEQIEDDITKLNNDDREKQGVVIRAGWFGKVLSIASDETKAGQCKAVALIQLSKFDEALKFIEKSNLGQRLIFEKAYCEYRLNKSEVSLKTIESANLDPLPANLKELKAQVLYRLEKFDDCFDLYKDIIKNSSDDYEEERTTNLSAVIANMSIEGSNKKLPDLGENTYELVYNHACALSGTGKFSEAEKRLKTSDKMCREFLEEDDSMTEEDIQNELAIIRVQLAYCLQMQGRSKEASAIYAETLKNNPNDVALIAVASNNAVVINRDQNVFDSKKKIRNAMIDAVEHKLNSRQKKSVAVNNCILALFTKQGDLGQLVGKLINKYPDLEYKANLIKACQYANDKKFREASDILEKFTAKNPKFSFEVKFAVIQINLMAGNRSKAIEVLQSLESDKKFSPGVVSALVSLYLGNNDKSAASEILKVAVDWYKKNKTNVGDLTDMWRQAADFHLRGGEAETAAKSLEELFRSNPSDMKILAQLVIAYAQFDPKKAQDASKKLPALETLTTQAEIDELEATNWMMIAKAVKKKTTKADQSPGTPGSEGAQKKIKKRKRKNKLPKNYDPNANPDPERWLPKQERTGYRKKKDRRVKEVMKGSQGTSSGQADMYDMTKAQNLGTNIKTPVREETAPGPRQQQRKHQQKKKKGKH</sequence>
<evidence type="ECO:0000256" key="22">
    <source>
        <dbReference type="ARBA" id="ARBA00052763"/>
    </source>
</evidence>
<dbReference type="STRING" id="568069.A0A1J1HNX7"/>
<feature type="compositionally biased region" description="Polar residues" evidence="25">
    <location>
        <begin position="1303"/>
        <end position="1312"/>
    </location>
</feature>
<dbReference type="Pfam" id="PF17004">
    <property type="entry name" value="SRP_TPR_like"/>
    <property type="match status" value="1"/>
</dbReference>
<feature type="binding site" evidence="23">
    <location>
        <position position="234"/>
    </location>
    <ligand>
        <name>Zn(2+)</name>
        <dbReference type="ChEBI" id="CHEBI:29105"/>
    </ligand>
</feature>
<evidence type="ECO:0000256" key="13">
    <source>
        <dbReference type="ARBA" id="ARBA00023027"/>
    </source>
</evidence>
<feature type="binding site" evidence="23">
    <location>
        <position position="204"/>
    </location>
    <ligand>
        <name>Zn(2+)</name>
        <dbReference type="ChEBI" id="CHEBI:29105"/>
    </ligand>
</feature>
<feature type="compositionally biased region" description="Basic residues" evidence="25">
    <location>
        <begin position="1326"/>
        <end position="1339"/>
    </location>
</feature>
<evidence type="ECO:0000256" key="8">
    <source>
        <dbReference type="ARBA" id="ARBA00022553"/>
    </source>
</evidence>
<feature type="coiled-coil region" evidence="24">
    <location>
        <begin position="67"/>
        <end position="94"/>
    </location>
</feature>
<feature type="compositionally biased region" description="Polar residues" evidence="25">
    <location>
        <begin position="382"/>
        <end position="396"/>
    </location>
</feature>
<dbReference type="GO" id="GO:0005786">
    <property type="term" value="C:signal recognition particle, endoplasmic reticulum targeting"/>
    <property type="evidence" value="ECO:0007669"/>
    <property type="project" value="UniProtKB-KW"/>
</dbReference>
<dbReference type="Pfam" id="PF08492">
    <property type="entry name" value="SRP72"/>
    <property type="match status" value="1"/>
</dbReference>
<dbReference type="PROSITE" id="PS50305">
    <property type="entry name" value="SIRTUIN"/>
    <property type="match status" value="1"/>
</dbReference>
<keyword evidence="12 23" id="KW-0862">Zinc</keyword>
<evidence type="ECO:0000256" key="18">
    <source>
        <dbReference type="ARBA" id="ARBA00043038"/>
    </source>
</evidence>
<feature type="binding site" evidence="23">
    <location>
        <position position="231"/>
    </location>
    <ligand>
        <name>Zn(2+)</name>
        <dbReference type="ChEBI" id="CHEBI:29105"/>
    </ligand>
</feature>
<evidence type="ECO:0000256" key="12">
    <source>
        <dbReference type="ARBA" id="ARBA00022833"/>
    </source>
</evidence>